<protein>
    <submittedName>
        <fullName evidence="4">Diguanylate cyclase (GGDEF)-like protein</fullName>
    </submittedName>
</protein>
<dbReference type="Pfam" id="PF05228">
    <property type="entry name" value="CHASE4"/>
    <property type="match status" value="1"/>
</dbReference>
<dbReference type="InterPro" id="IPR007892">
    <property type="entry name" value="CHASE4"/>
</dbReference>
<dbReference type="Pfam" id="PF00990">
    <property type="entry name" value="GGDEF"/>
    <property type="match status" value="1"/>
</dbReference>
<dbReference type="Gene3D" id="3.30.70.270">
    <property type="match status" value="1"/>
</dbReference>
<organism evidence="4 5">
    <name type="scientific">Rhizobium viscosum</name>
    <name type="common">Arthrobacter viscosus</name>
    <dbReference type="NCBI Taxonomy" id="1673"/>
    <lineage>
        <taxon>Bacteria</taxon>
        <taxon>Pseudomonadati</taxon>
        <taxon>Pseudomonadota</taxon>
        <taxon>Alphaproteobacteria</taxon>
        <taxon>Hyphomicrobiales</taxon>
        <taxon>Rhizobiaceae</taxon>
        <taxon>Rhizobium/Agrobacterium group</taxon>
        <taxon>Rhizobium</taxon>
    </lineage>
</organism>
<dbReference type="SUPFAM" id="SSF141868">
    <property type="entry name" value="EAL domain-like"/>
    <property type="match status" value="1"/>
</dbReference>
<dbReference type="RefSeq" id="WP_192732083.1">
    <property type="nucleotide sequence ID" value="NZ_BAAAVL010000010.1"/>
</dbReference>
<dbReference type="InterPro" id="IPR000160">
    <property type="entry name" value="GGDEF_dom"/>
</dbReference>
<dbReference type="PROSITE" id="PS50883">
    <property type="entry name" value="EAL"/>
    <property type="match status" value="1"/>
</dbReference>
<dbReference type="PANTHER" id="PTHR44757">
    <property type="entry name" value="DIGUANYLATE CYCLASE DGCP"/>
    <property type="match status" value="1"/>
</dbReference>
<feature type="domain" description="EAL" evidence="2">
    <location>
        <begin position="508"/>
        <end position="761"/>
    </location>
</feature>
<dbReference type="CDD" id="cd01948">
    <property type="entry name" value="EAL"/>
    <property type="match status" value="1"/>
</dbReference>
<dbReference type="InterPro" id="IPR029787">
    <property type="entry name" value="Nucleotide_cyclase"/>
</dbReference>
<dbReference type="SMART" id="SM00052">
    <property type="entry name" value="EAL"/>
    <property type="match status" value="1"/>
</dbReference>
<evidence type="ECO:0000259" key="3">
    <source>
        <dbReference type="PROSITE" id="PS50887"/>
    </source>
</evidence>
<dbReference type="SMART" id="SM00267">
    <property type="entry name" value="GGDEF"/>
    <property type="match status" value="1"/>
</dbReference>
<dbReference type="InterPro" id="IPR035919">
    <property type="entry name" value="EAL_sf"/>
</dbReference>
<sequence>MPADPSLRLFAHRATWTSSGSILVLLAISGLAILGLVFLAAIWAGRESDAAALDRQRQLVNSRLLDQVQRVSQDIQLMGAGYASLLVADSAPADGKSERAGTTSAATFGKIATTVFGYNAAFLVTPAGELALQSDPETKRRFKWVRPLLQPMIQDLEATHDGAPQGPSSDPEPSRVELMRLEGRPSVAGVVSVTGSSKVDPQQGNDGTRLYLVAFRFLDGVTLDTLSREQGLAGARYARTADQEQNEVAFEIEATASGDPIGFIIWTPDLPGSRVIGRLVPVLSVAGLVIAGLFFALMGRLRGSLRELSASEHHARHLSLHDVLTGLPNRALFAARFEQCLSAMKSPGECAVLALVDLDKFKEVNDIHGHAAGDELLRGAVDRMNALIDPGDTLARLGGDEFALLLPDVREGDDSYVLLCNAIIEALSKPFQLRGGDVVVRIGCSIGITAFHDATHATSEILRRADVALYEAKTSGRGRLIEYDPSLDHRVEARENLKNDLRLVLEGHTLPPGSAENARSGDVGYLEVFFQGVHRADAHGKLSGAEALLRWRHPTQGLLSPDKFIPIAEEAGMIDQLGGWVLRNAAKAAAGWPADMSVAVNVSPSQIRHRDFDRHVLSILAETGLPPSRLELELTEAALFNIDETAQSTLGRLRSQGIRIALDDFGTGFSSLSHLIQFNIDRIKIDRSFVRLLGTQAEGAAIVSAILGLSRTLGKATTAEGVETKGQRDFLVAAGCNDLQGFLFSRPLPQADFLSSLPPAEAARPQSVAASSPRG</sequence>
<keyword evidence="1" id="KW-0472">Membrane</keyword>
<proteinExistence type="predicted"/>
<dbReference type="InterPro" id="IPR043128">
    <property type="entry name" value="Rev_trsase/Diguanyl_cyclase"/>
</dbReference>
<dbReference type="SUPFAM" id="SSF55073">
    <property type="entry name" value="Nucleotide cyclase"/>
    <property type="match status" value="1"/>
</dbReference>
<dbReference type="InterPro" id="IPR001633">
    <property type="entry name" value="EAL_dom"/>
</dbReference>
<evidence type="ECO:0000313" key="5">
    <source>
        <dbReference type="Proteomes" id="UP000620262"/>
    </source>
</evidence>
<comment type="caution">
    <text evidence="4">The sequence shown here is derived from an EMBL/GenBank/DDBJ whole genome shotgun (WGS) entry which is preliminary data.</text>
</comment>
<dbReference type="InterPro" id="IPR052155">
    <property type="entry name" value="Biofilm_reg_signaling"/>
</dbReference>
<dbReference type="Proteomes" id="UP000620262">
    <property type="component" value="Unassembled WGS sequence"/>
</dbReference>
<gene>
    <name evidence="4" type="ORF">H4W29_005739</name>
</gene>
<dbReference type="Pfam" id="PF00563">
    <property type="entry name" value="EAL"/>
    <property type="match status" value="1"/>
</dbReference>
<feature type="domain" description="GGDEF" evidence="3">
    <location>
        <begin position="349"/>
        <end position="485"/>
    </location>
</feature>
<evidence type="ECO:0000256" key="1">
    <source>
        <dbReference type="SAM" id="Phobius"/>
    </source>
</evidence>
<keyword evidence="1" id="KW-0812">Transmembrane</keyword>
<dbReference type="PROSITE" id="PS50887">
    <property type="entry name" value="GGDEF"/>
    <property type="match status" value="1"/>
</dbReference>
<feature type="transmembrane region" description="Helical" evidence="1">
    <location>
        <begin position="20"/>
        <end position="45"/>
    </location>
</feature>
<dbReference type="CDD" id="cd01949">
    <property type="entry name" value="GGDEF"/>
    <property type="match status" value="1"/>
</dbReference>
<evidence type="ECO:0000259" key="2">
    <source>
        <dbReference type="PROSITE" id="PS50883"/>
    </source>
</evidence>
<accession>A0ABR9IZ57</accession>
<dbReference type="EMBL" id="JADBEC010000002">
    <property type="protein sequence ID" value="MBE1508494.1"/>
    <property type="molecule type" value="Genomic_DNA"/>
</dbReference>
<dbReference type="NCBIfam" id="TIGR00254">
    <property type="entry name" value="GGDEF"/>
    <property type="match status" value="1"/>
</dbReference>
<reference evidence="4 5" key="1">
    <citation type="submission" date="2020-10" db="EMBL/GenBank/DDBJ databases">
        <title>Sequencing the genomes of 1000 actinobacteria strains.</title>
        <authorList>
            <person name="Klenk H.-P."/>
        </authorList>
    </citation>
    <scope>NUCLEOTIDE SEQUENCE [LARGE SCALE GENOMIC DNA]</scope>
    <source>
        <strain evidence="4 5">DSM 7307</strain>
    </source>
</reference>
<keyword evidence="5" id="KW-1185">Reference proteome</keyword>
<keyword evidence="1" id="KW-1133">Transmembrane helix</keyword>
<evidence type="ECO:0000313" key="4">
    <source>
        <dbReference type="EMBL" id="MBE1508494.1"/>
    </source>
</evidence>
<dbReference type="PANTHER" id="PTHR44757:SF2">
    <property type="entry name" value="BIOFILM ARCHITECTURE MAINTENANCE PROTEIN MBAA"/>
    <property type="match status" value="1"/>
</dbReference>
<feature type="transmembrane region" description="Helical" evidence="1">
    <location>
        <begin position="279"/>
        <end position="299"/>
    </location>
</feature>
<dbReference type="Gene3D" id="3.20.20.450">
    <property type="entry name" value="EAL domain"/>
    <property type="match status" value="1"/>
</dbReference>
<name>A0ABR9IZ57_RHIVS</name>